<proteinExistence type="predicted"/>
<keyword evidence="2" id="KW-1185">Reference proteome</keyword>
<protein>
    <submittedName>
        <fullName evidence="1">Succinate--CoA ligase beta chain</fullName>
        <ecNumber evidence="1">6.2.1.-</ecNumber>
    </submittedName>
</protein>
<reference evidence="1" key="1">
    <citation type="submission" date="2022-04" db="EMBL/GenBank/DDBJ databases">
        <title>Genome of the entomopathogenic fungus Entomophthora muscae.</title>
        <authorList>
            <person name="Elya C."/>
            <person name="Lovett B.R."/>
            <person name="Lee E."/>
            <person name="Macias A.M."/>
            <person name="Hajek A.E."/>
            <person name="De Bivort B.L."/>
            <person name="Kasson M.T."/>
            <person name="De Fine Licht H.H."/>
            <person name="Stajich J.E."/>
        </authorList>
    </citation>
    <scope>NUCLEOTIDE SEQUENCE</scope>
    <source>
        <strain evidence="1">Berkeley</strain>
    </source>
</reference>
<dbReference type="EMBL" id="QTSX02001431">
    <property type="protein sequence ID" value="KAJ9082464.1"/>
    <property type="molecule type" value="Genomic_DNA"/>
</dbReference>
<sequence>MICGFSKLLQNRAYPISKIVSKTQTRNLSIHEYLSVGLLEQYGIKAPKGKVAKTPQEAFQVAKSLTSEDLVIKAQVLAGGRGKGTFENGLKGGVRIVYSPEEAQMFAEKMLGQKLITKQTGAAGKPCNSVYIVEREYLRREYYFAILMDRATSGPVLVASSQGGMDIEAVAEENPEAILKHNVDIFKGLAREDAVALAQKVGFSPSCVEEAADTFMKLYKLFIEKDATMVEINPMAESSNHEVLCMDAKINFDDNAEFRQQDIQALRDTTQEDPREVAAAKFNLNYIGLDGNIGCLVNGAGLAMATMDIIKLNGGDPANFLDVGGGATAKQVTEAFKIISSDPRVSAILVNIFGGIMRCDIIAEGIVQAVHQLKLNVPLVVRLQGSEVEAGKKLIADSGLRIITCDDLDEAAQKAVRMSKIVKMANEANVNISFELPI</sequence>
<name>A0ACC2U620_9FUNG</name>
<comment type="caution">
    <text evidence="1">The sequence shown here is derived from an EMBL/GenBank/DDBJ whole genome shotgun (WGS) entry which is preliminary data.</text>
</comment>
<gene>
    <name evidence="1" type="primary">LSC2_1</name>
    <name evidence="1" type="ORF">DSO57_1004384</name>
</gene>
<dbReference type="EC" id="6.2.1.-" evidence="1"/>
<evidence type="ECO:0000313" key="2">
    <source>
        <dbReference type="Proteomes" id="UP001165960"/>
    </source>
</evidence>
<organism evidence="1 2">
    <name type="scientific">Entomophthora muscae</name>
    <dbReference type="NCBI Taxonomy" id="34485"/>
    <lineage>
        <taxon>Eukaryota</taxon>
        <taxon>Fungi</taxon>
        <taxon>Fungi incertae sedis</taxon>
        <taxon>Zoopagomycota</taxon>
        <taxon>Entomophthoromycotina</taxon>
        <taxon>Entomophthoromycetes</taxon>
        <taxon>Entomophthorales</taxon>
        <taxon>Entomophthoraceae</taxon>
        <taxon>Entomophthora</taxon>
    </lineage>
</organism>
<evidence type="ECO:0000313" key="1">
    <source>
        <dbReference type="EMBL" id="KAJ9082464.1"/>
    </source>
</evidence>
<keyword evidence="1" id="KW-0436">Ligase</keyword>
<accession>A0ACC2U620</accession>
<dbReference type="Proteomes" id="UP001165960">
    <property type="component" value="Unassembled WGS sequence"/>
</dbReference>